<keyword evidence="1" id="KW-0472">Membrane</keyword>
<feature type="transmembrane region" description="Helical" evidence="1">
    <location>
        <begin position="20"/>
        <end position="41"/>
    </location>
</feature>
<accession>A0ABU9XTV4</accession>
<feature type="transmembrane region" description="Helical" evidence="1">
    <location>
        <begin position="398"/>
        <end position="425"/>
    </location>
</feature>
<dbReference type="EMBL" id="JBDIMF010000005">
    <property type="protein sequence ID" value="MEN2787088.1"/>
    <property type="molecule type" value="Genomic_DNA"/>
</dbReference>
<evidence type="ECO:0000256" key="1">
    <source>
        <dbReference type="SAM" id="Phobius"/>
    </source>
</evidence>
<keyword evidence="1" id="KW-1133">Transmembrane helix</keyword>
<feature type="transmembrane region" description="Helical" evidence="1">
    <location>
        <begin position="193"/>
        <end position="214"/>
    </location>
</feature>
<keyword evidence="3" id="KW-1185">Reference proteome</keyword>
<organism evidence="2 3">
    <name type="scientific">Sphingomonas qilianensis</name>
    <dbReference type="NCBI Taxonomy" id="1736690"/>
    <lineage>
        <taxon>Bacteria</taxon>
        <taxon>Pseudomonadati</taxon>
        <taxon>Pseudomonadota</taxon>
        <taxon>Alphaproteobacteria</taxon>
        <taxon>Sphingomonadales</taxon>
        <taxon>Sphingomonadaceae</taxon>
        <taxon>Sphingomonas</taxon>
    </lineage>
</organism>
<protein>
    <submittedName>
        <fullName evidence="2">PepSY domain-containing protein</fullName>
    </submittedName>
</protein>
<name>A0ABU9XTV4_9SPHN</name>
<dbReference type="Proteomes" id="UP001404104">
    <property type="component" value="Unassembled WGS sequence"/>
</dbReference>
<sequence length="444" mass="47740">MSVKAPGTRWYNAVWRWHFYAAMLCVPFVLWLATTGALYTWKPQIEAWLDRPYHTLATAPAVSADAQVAAALRAVPGARPHKYQLPPAPGQAARVIVGAGGEETLAYVDPATAAVLKTVPVESRLMRVIFHLHGDLLIGNPGSYLVELAACWAVVMLLTGLYLWWPRGRRGLAGVVYPRLGGGKRLFWRDLHAVSGIWVSLLALGLILTGLPWAKAWGSYFKEVRQITGTADGPVDWPIGRPPAGARAMLGDHAEHGGMAMAHVLAPPGALDRVIATVTPLAIAPPVLIAPPAKAGGMWTVTSDAADRPQRTQLTVDGATGAVLTRRDFAERHWIDRAVGYGIAAHEGALFGLANQLLSTITALLLVLLAVSGTVLWWRRRPVGLLGAPIPLSRPRFGVVLIGAVVALGVLLPFFGLSLVVVLMAERFALRRLSLGRWLGLRTA</sequence>
<feature type="transmembrane region" description="Helical" evidence="1">
    <location>
        <begin position="357"/>
        <end position="378"/>
    </location>
</feature>
<reference evidence="2 3" key="1">
    <citation type="submission" date="2024-05" db="EMBL/GenBank/DDBJ databases">
        <authorList>
            <person name="Liu Q."/>
            <person name="Xin Y.-H."/>
        </authorList>
    </citation>
    <scope>NUCLEOTIDE SEQUENCE [LARGE SCALE GENOMIC DNA]</scope>
    <source>
        <strain evidence="2 3">CGMCC 1.15349</strain>
    </source>
</reference>
<evidence type="ECO:0000313" key="3">
    <source>
        <dbReference type="Proteomes" id="UP001404104"/>
    </source>
</evidence>
<feature type="transmembrane region" description="Helical" evidence="1">
    <location>
        <begin position="144"/>
        <end position="165"/>
    </location>
</feature>
<dbReference type="InterPro" id="IPR005625">
    <property type="entry name" value="PepSY-ass_TM"/>
</dbReference>
<dbReference type="PANTHER" id="PTHR34219">
    <property type="entry name" value="IRON-REGULATED INNER MEMBRANE PROTEIN-RELATED"/>
    <property type="match status" value="1"/>
</dbReference>
<comment type="caution">
    <text evidence="2">The sequence shown here is derived from an EMBL/GenBank/DDBJ whole genome shotgun (WGS) entry which is preliminary data.</text>
</comment>
<proteinExistence type="predicted"/>
<dbReference type="Pfam" id="PF03929">
    <property type="entry name" value="PepSY_TM"/>
    <property type="match status" value="1"/>
</dbReference>
<dbReference type="PANTHER" id="PTHR34219:SF1">
    <property type="entry name" value="PEPSY DOMAIN-CONTAINING PROTEIN"/>
    <property type="match status" value="1"/>
</dbReference>
<dbReference type="RefSeq" id="WP_345865182.1">
    <property type="nucleotide sequence ID" value="NZ_JBDIMF010000005.1"/>
</dbReference>
<evidence type="ECO:0000313" key="2">
    <source>
        <dbReference type="EMBL" id="MEN2787088.1"/>
    </source>
</evidence>
<gene>
    <name evidence="2" type="ORF">ABC969_11740</name>
</gene>
<keyword evidence="1" id="KW-0812">Transmembrane</keyword>